<dbReference type="InterPro" id="IPR012337">
    <property type="entry name" value="RNaseH-like_sf"/>
</dbReference>
<feature type="non-terminal residue" evidence="2">
    <location>
        <position position="1"/>
    </location>
</feature>
<dbReference type="Gene3D" id="1.10.340.70">
    <property type="match status" value="1"/>
</dbReference>
<dbReference type="GO" id="GO:0015074">
    <property type="term" value="P:DNA integration"/>
    <property type="evidence" value="ECO:0007669"/>
    <property type="project" value="InterPro"/>
</dbReference>
<feature type="domain" description="Integrase catalytic" evidence="1">
    <location>
        <begin position="765"/>
        <end position="870"/>
    </location>
</feature>
<dbReference type="InterPro" id="IPR001584">
    <property type="entry name" value="Integrase_cat-core"/>
</dbReference>
<dbReference type="InterPro" id="IPR041588">
    <property type="entry name" value="Integrase_H2C2"/>
</dbReference>
<dbReference type="GO" id="GO:0003676">
    <property type="term" value="F:nucleic acid binding"/>
    <property type="evidence" value="ECO:0007669"/>
    <property type="project" value="InterPro"/>
</dbReference>
<comment type="caution">
    <text evidence="2">The sequence shown here is derived from an EMBL/GenBank/DDBJ whole genome shotgun (WGS) entry which is preliminary data.</text>
</comment>
<gene>
    <name evidence="2" type="ORF">A2U01_0000643</name>
</gene>
<dbReference type="Pfam" id="PF00078">
    <property type="entry name" value="RVT_1"/>
    <property type="match status" value="1"/>
</dbReference>
<dbReference type="Gene3D" id="3.10.10.10">
    <property type="entry name" value="HIV Type 1 Reverse Transcriptase, subunit A, domain 1"/>
    <property type="match status" value="1"/>
</dbReference>
<organism evidence="2 3">
    <name type="scientific">Trifolium medium</name>
    <dbReference type="NCBI Taxonomy" id="97028"/>
    <lineage>
        <taxon>Eukaryota</taxon>
        <taxon>Viridiplantae</taxon>
        <taxon>Streptophyta</taxon>
        <taxon>Embryophyta</taxon>
        <taxon>Tracheophyta</taxon>
        <taxon>Spermatophyta</taxon>
        <taxon>Magnoliopsida</taxon>
        <taxon>eudicotyledons</taxon>
        <taxon>Gunneridae</taxon>
        <taxon>Pentapetalae</taxon>
        <taxon>rosids</taxon>
        <taxon>fabids</taxon>
        <taxon>Fabales</taxon>
        <taxon>Fabaceae</taxon>
        <taxon>Papilionoideae</taxon>
        <taxon>50 kb inversion clade</taxon>
        <taxon>NPAAA clade</taxon>
        <taxon>Hologalegina</taxon>
        <taxon>IRL clade</taxon>
        <taxon>Trifolieae</taxon>
        <taxon>Trifolium</taxon>
    </lineage>
</organism>
<dbReference type="Gene3D" id="3.30.70.270">
    <property type="match status" value="2"/>
</dbReference>
<dbReference type="InterPro" id="IPR041577">
    <property type="entry name" value="RT_RNaseH_2"/>
</dbReference>
<protein>
    <submittedName>
        <fullName evidence="2">Protein NYNRIN-like</fullName>
    </submittedName>
</protein>
<dbReference type="EMBL" id="LXQA010000461">
    <property type="protein sequence ID" value="MCH79882.1"/>
    <property type="molecule type" value="Genomic_DNA"/>
</dbReference>
<dbReference type="PROSITE" id="PS50994">
    <property type="entry name" value="INTEGRASE"/>
    <property type="match status" value="1"/>
</dbReference>
<proteinExistence type="predicted"/>
<accession>A0A392LY36</accession>
<dbReference type="AlphaFoldDB" id="A0A392LY36"/>
<dbReference type="InterPro" id="IPR043502">
    <property type="entry name" value="DNA/RNA_pol_sf"/>
</dbReference>
<dbReference type="InterPro" id="IPR036397">
    <property type="entry name" value="RNaseH_sf"/>
</dbReference>
<dbReference type="Pfam" id="PF17919">
    <property type="entry name" value="RT_RNaseH_2"/>
    <property type="match status" value="1"/>
</dbReference>
<dbReference type="InterPro" id="IPR043128">
    <property type="entry name" value="Rev_trsase/Diguanyl_cyclase"/>
</dbReference>
<dbReference type="SUPFAM" id="SSF56672">
    <property type="entry name" value="DNA/RNA polymerases"/>
    <property type="match status" value="1"/>
</dbReference>
<dbReference type="InterPro" id="IPR000477">
    <property type="entry name" value="RT_dom"/>
</dbReference>
<name>A0A392LY36_9FABA</name>
<dbReference type="CDD" id="cd01647">
    <property type="entry name" value="RT_LTR"/>
    <property type="match status" value="1"/>
</dbReference>
<evidence type="ECO:0000313" key="3">
    <source>
        <dbReference type="Proteomes" id="UP000265520"/>
    </source>
</evidence>
<dbReference type="PANTHER" id="PTHR48475">
    <property type="entry name" value="RIBONUCLEASE H"/>
    <property type="match status" value="1"/>
</dbReference>
<keyword evidence="3" id="KW-1185">Reference proteome</keyword>
<dbReference type="PANTHER" id="PTHR48475:SF1">
    <property type="entry name" value="RNASE H TYPE-1 DOMAIN-CONTAINING PROTEIN"/>
    <property type="match status" value="1"/>
</dbReference>
<reference evidence="2 3" key="1">
    <citation type="journal article" date="2018" name="Front. Plant Sci.">
        <title>Red Clover (Trifolium pratense) and Zigzag Clover (T. medium) - A Picture of Genomic Similarities and Differences.</title>
        <authorList>
            <person name="Dluhosova J."/>
            <person name="Istvanek J."/>
            <person name="Nedelnik J."/>
            <person name="Repkova J."/>
        </authorList>
    </citation>
    <scope>NUCLEOTIDE SEQUENCE [LARGE SCALE GENOMIC DNA]</scope>
    <source>
        <strain evidence="3">cv. 10/8</strain>
        <tissue evidence="2">Leaf</tissue>
    </source>
</reference>
<evidence type="ECO:0000313" key="2">
    <source>
        <dbReference type="EMBL" id="MCH79882.1"/>
    </source>
</evidence>
<dbReference type="Gene3D" id="3.30.420.10">
    <property type="entry name" value="Ribonuclease H-like superfamily/Ribonuclease H"/>
    <property type="match status" value="2"/>
</dbReference>
<dbReference type="Pfam" id="PF17921">
    <property type="entry name" value="Integrase_H2C2"/>
    <property type="match status" value="1"/>
</dbReference>
<dbReference type="Proteomes" id="UP000265520">
    <property type="component" value="Unassembled WGS sequence"/>
</dbReference>
<dbReference type="SUPFAM" id="SSF53098">
    <property type="entry name" value="Ribonuclease H-like"/>
    <property type="match status" value="2"/>
</dbReference>
<sequence>KERLVRSWLSIIKRSSGYQEEGSGWIPSIRETFHSAGLGFEEHIAAIEDMRAETHNWVYRCPPDTILTNWKAVVIPEITMISKSEPINHDNAIIPYDFELPINHSEEDGEEDCELPEELARLLEQEEKIIQPHQEPVDVINLGTEEEKKKVKIGASLQQDVKEKLVKLLQEYVDVFAWSYQDMSGLDTNIVEHKLPLKPECPPDDFPLPHIDVLVDNTAQFPIFSFMDGFSGYNQIKMAPEDMEKTTFITPWGTFCYKVMPFGLKNDGATYQRANVTLFHDMIHKEIEVYVDDMIAKSRTEDEHLIHLQKLFARLRKYRLRLNLNKCTFGVRSGKLLGFIVSQKGIEVDPDKLLRKDQTIEWNEECQGAFDKIKQYLQEPPVLVPPVPGTPLIMYLHVLDESMGCVLGQHDETGRKEHAIYYLSKKFTSCEVRYSLLEKTCCALAWAARRLKQYMVCNTTMLIAKMDPIKYIFEKPALTGRIVHWQMLLSEHDIQYVTQKAIKGSVLAEHLAHQPVEDYQPMCFEFPDEDIMALSKKIIVLISPRDTYTPFTARLLFDCTNNIAEYEACIMGLQADIELRIKILEVYGDSALVIYQEKPVYCLAIEDESDGKPWYHDIKNYLQKQEYPMGASGGDKKTLRRLASNFFLDGEVLYKRNYDLVLLLCVDRREADMLIEEIHEGSFGTHANGHAMAKKILRADYYRLTMETDCLSHVRKCHKCQIYADRVHVPPTRLNVLTAPWPFSLWGIDMIGMIEPKASNGHHFILVAIDYFTKWVEAASYTNVTSNLNNQTMKELCESFKIEHHNSSPYRPKMNGAVEAVNKNIKKIIQKMVKTYKNWHEMLPFTLHGYRTAVRTSTGASPFSLVYGMEAVLPVEVEIPSLRVLMEAKLEEAEWVQTRFDQLNLTEEKRMIALCYGQLYQQRLKKAFDKKVRPREFKEGDLVLKIILPIHKDTRGKWTPNYEGPYAPRSYAPRHRFASHCLRPKP</sequence>
<evidence type="ECO:0000259" key="1">
    <source>
        <dbReference type="PROSITE" id="PS50994"/>
    </source>
</evidence>